<proteinExistence type="predicted"/>
<feature type="transmembrane region" description="Helical" evidence="1">
    <location>
        <begin position="26"/>
        <end position="47"/>
    </location>
</feature>
<comment type="caution">
    <text evidence="2">The sequence shown here is derived from an EMBL/GenBank/DDBJ whole genome shotgun (WGS) entry which is preliminary data.</text>
</comment>
<keyword evidence="1" id="KW-0472">Membrane</keyword>
<evidence type="ECO:0000313" key="2">
    <source>
        <dbReference type="EMBL" id="PJJ30503.1"/>
    </source>
</evidence>
<organism evidence="2 3">
    <name type="scientific">[Clostridium] celerecrescens 18A</name>
    <dbReference type="NCBI Taxonomy" id="1286362"/>
    <lineage>
        <taxon>Bacteria</taxon>
        <taxon>Bacillati</taxon>
        <taxon>Bacillota</taxon>
        <taxon>Clostridia</taxon>
        <taxon>Lachnospirales</taxon>
        <taxon>Lachnospiraceae</taxon>
        <taxon>Lacrimispora</taxon>
    </lineage>
</organism>
<evidence type="ECO:0000256" key="1">
    <source>
        <dbReference type="SAM" id="Phobius"/>
    </source>
</evidence>
<protein>
    <submittedName>
        <fullName evidence="2">Uncharacterized protein</fullName>
    </submittedName>
</protein>
<dbReference type="RefSeq" id="WP_157803197.1">
    <property type="nucleotide sequence ID" value="NZ_PGET01000001.1"/>
</dbReference>
<keyword evidence="1" id="KW-1133">Transmembrane helix</keyword>
<dbReference type="EMBL" id="PGET01000001">
    <property type="protein sequence ID" value="PJJ30503.1"/>
    <property type="molecule type" value="Genomic_DNA"/>
</dbReference>
<keyword evidence="1" id="KW-0812">Transmembrane</keyword>
<sequence>MQKYFDNLDDYTDHSRHPVMDKVICYMKMALIFLASLALLFAVCGSLEVM</sequence>
<name>A0A2M8ZAP4_9FIRM</name>
<dbReference type="Proteomes" id="UP000231092">
    <property type="component" value="Unassembled WGS sequence"/>
</dbReference>
<accession>A0A2M8ZAP4</accession>
<gene>
    <name evidence="2" type="ORF">H171_4109</name>
</gene>
<reference evidence="2 3" key="1">
    <citation type="submission" date="2017-11" db="EMBL/GenBank/DDBJ databases">
        <title>Understudied soil microbes with underappreciated capabilities: Untangling the Clostridium saccharolyticum group.</title>
        <authorList>
            <person name="Leschine S."/>
        </authorList>
    </citation>
    <scope>NUCLEOTIDE SEQUENCE [LARGE SCALE GENOMIC DNA]</scope>
    <source>
        <strain evidence="2 3">18A</strain>
    </source>
</reference>
<dbReference type="AlphaFoldDB" id="A0A2M8ZAP4"/>
<evidence type="ECO:0000313" key="3">
    <source>
        <dbReference type="Proteomes" id="UP000231092"/>
    </source>
</evidence>